<reference evidence="1" key="2">
    <citation type="journal article" date="2021" name="Microbiome">
        <title>Successional dynamics and alternative stable states in a saline activated sludge microbial community over 9 years.</title>
        <authorList>
            <person name="Wang Y."/>
            <person name="Ye J."/>
            <person name="Ju F."/>
            <person name="Liu L."/>
            <person name="Boyd J.A."/>
            <person name="Deng Y."/>
            <person name="Parks D.H."/>
            <person name="Jiang X."/>
            <person name="Yin X."/>
            <person name="Woodcroft B.J."/>
            <person name="Tyson G.W."/>
            <person name="Hugenholtz P."/>
            <person name="Polz M.F."/>
            <person name="Zhang T."/>
        </authorList>
    </citation>
    <scope>NUCLEOTIDE SEQUENCE</scope>
    <source>
        <strain evidence="1">HKST-UBA02</strain>
    </source>
</reference>
<name>A0A956NL41_UNCEI</name>
<protein>
    <submittedName>
        <fullName evidence="1">Uncharacterized protein</fullName>
    </submittedName>
</protein>
<reference evidence="1" key="1">
    <citation type="submission" date="2020-04" db="EMBL/GenBank/DDBJ databases">
        <authorList>
            <person name="Zhang T."/>
        </authorList>
    </citation>
    <scope>NUCLEOTIDE SEQUENCE</scope>
    <source>
        <strain evidence="1">HKST-UBA02</strain>
    </source>
</reference>
<dbReference type="AlphaFoldDB" id="A0A956NL41"/>
<organism evidence="1 2">
    <name type="scientific">Eiseniibacteriota bacterium</name>
    <dbReference type="NCBI Taxonomy" id="2212470"/>
    <lineage>
        <taxon>Bacteria</taxon>
        <taxon>Candidatus Eiseniibacteriota</taxon>
    </lineage>
</organism>
<dbReference type="EMBL" id="JAGQHS010000268">
    <property type="protein sequence ID" value="MCA9759119.1"/>
    <property type="molecule type" value="Genomic_DNA"/>
</dbReference>
<proteinExistence type="predicted"/>
<comment type="caution">
    <text evidence="1">The sequence shown here is derived from an EMBL/GenBank/DDBJ whole genome shotgun (WGS) entry which is preliminary data.</text>
</comment>
<accession>A0A956NL41</accession>
<evidence type="ECO:0000313" key="2">
    <source>
        <dbReference type="Proteomes" id="UP000739538"/>
    </source>
</evidence>
<sequence length="105" mass="11744">MGPLTATEDQWPITWFGYYQMIGGEPHAVENDTWTFDHGAPDPLEGWTVINLGETSGDHWSLPEQSTFAARNPSLDSEFLKDFFHGGNRVLWLGVDETTADSLCL</sequence>
<feature type="non-terminal residue" evidence="1">
    <location>
        <position position="105"/>
    </location>
</feature>
<gene>
    <name evidence="1" type="ORF">KDA27_25220</name>
</gene>
<evidence type="ECO:0000313" key="1">
    <source>
        <dbReference type="EMBL" id="MCA9759119.1"/>
    </source>
</evidence>
<dbReference type="Proteomes" id="UP000739538">
    <property type="component" value="Unassembled WGS sequence"/>
</dbReference>